<dbReference type="SMART" id="SM00248">
    <property type="entry name" value="ANK"/>
    <property type="match status" value="3"/>
</dbReference>
<dbReference type="PROSITE" id="PS50297">
    <property type="entry name" value="ANK_REP_REGION"/>
    <property type="match status" value="1"/>
</dbReference>
<dbReference type="AlphaFoldDB" id="A0A3A2ZDL3"/>
<evidence type="ECO:0000256" key="3">
    <source>
        <dbReference type="PROSITE-ProRule" id="PRU00023"/>
    </source>
</evidence>
<dbReference type="Proteomes" id="UP000266188">
    <property type="component" value="Unassembled WGS sequence"/>
</dbReference>
<dbReference type="InterPro" id="IPR036770">
    <property type="entry name" value="Ankyrin_rpt-contain_sf"/>
</dbReference>
<dbReference type="STRING" id="2070753.A0A3A2ZDL3"/>
<evidence type="ECO:0000256" key="1">
    <source>
        <dbReference type="ARBA" id="ARBA00022737"/>
    </source>
</evidence>
<dbReference type="PROSITE" id="PS50088">
    <property type="entry name" value="ANK_REPEAT"/>
    <property type="match status" value="1"/>
</dbReference>
<keyword evidence="2 3" id="KW-0040">ANK repeat</keyword>
<dbReference type="Pfam" id="PF12796">
    <property type="entry name" value="Ank_2"/>
    <property type="match status" value="1"/>
</dbReference>
<comment type="caution">
    <text evidence="4">The sequence shown here is derived from an EMBL/GenBank/DDBJ whole genome shotgun (WGS) entry which is preliminary data.</text>
</comment>
<evidence type="ECO:0000313" key="4">
    <source>
        <dbReference type="EMBL" id="RJE20700.1"/>
    </source>
</evidence>
<keyword evidence="5" id="KW-1185">Reference proteome</keyword>
<dbReference type="Gene3D" id="1.25.40.20">
    <property type="entry name" value="Ankyrin repeat-containing domain"/>
    <property type="match status" value="1"/>
</dbReference>
<evidence type="ECO:0000256" key="2">
    <source>
        <dbReference type="ARBA" id="ARBA00023043"/>
    </source>
</evidence>
<gene>
    <name evidence="4" type="ORF">PHISCL_06973</name>
</gene>
<dbReference type="PANTHER" id="PTHR24173:SF74">
    <property type="entry name" value="ANKYRIN REPEAT DOMAIN-CONTAINING PROTEIN 16"/>
    <property type="match status" value="1"/>
</dbReference>
<dbReference type="InterPro" id="IPR002110">
    <property type="entry name" value="Ankyrin_rpt"/>
</dbReference>
<dbReference type="OrthoDB" id="4807664at2759"/>
<accession>A0A3A2ZDL3</accession>
<evidence type="ECO:0000313" key="5">
    <source>
        <dbReference type="Proteomes" id="UP000266188"/>
    </source>
</evidence>
<organism evidence="4 5">
    <name type="scientific">Aspergillus sclerotialis</name>
    <dbReference type="NCBI Taxonomy" id="2070753"/>
    <lineage>
        <taxon>Eukaryota</taxon>
        <taxon>Fungi</taxon>
        <taxon>Dikarya</taxon>
        <taxon>Ascomycota</taxon>
        <taxon>Pezizomycotina</taxon>
        <taxon>Eurotiomycetes</taxon>
        <taxon>Eurotiomycetidae</taxon>
        <taxon>Eurotiales</taxon>
        <taxon>Aspergillaceae</taxon>
        <taxon>Aspergillus</taxon>
        <taxon>Aspergillus subgen. Polypaecilum</taxon>
    </lineage>
</organism>
<feature type="repeat" description="ANK" evidence="3">
    <location>
        <begin position="55"/>
        <end position="87"/>
    </location>
</feature>
<proteinExistence type="predicted"/>
<keyword evidence="1" id="KW-0677">Repeat</keyword>
<dbReference type="EMBL" id="MVGC01000284">
    <property type="protein sequence ID" value="RJE20700.1"/>
    <property type="molecule type" value="Genomic_DNA"/>
</dbReference>
<reference evidence="5" key="1">
    <citation type="submission" date="2017-02" db="EMBL/GenBank/DDBJ databases">
        <authorList>
            <person name="Tafer H."/>
            <person name="Lopandic K."/>
        </authorList>
    </citation>
    <scope>NUCLEOTIDE SEQUENCE [LARGE SCALE GENOMIC DNA]</scope>
    <source>
        <strain evidence="5">CBS 366.77</strain>
    </source>
</reference>
<dbReference type="SUPFAM" id="SSF48403">
    <property type="entry name" value="Ankyrin repeat"/>
    <property type="match status" value="1"/>
</dbReference>
<protein>
    <submittedName>
        <fullName evidence="4">Ankyrin repeat protein</fullName>
    </submittedName>
</protein>
<name>A0A3A2ZDL3_9EURO</name>
<dbReference type="PANTHER" id="PTHR24173">
    <property type="entry name" value="ANKYRIN REPEAT CONTAINING"/>
    <property type="match status" value="1"/>
</dbReference>
<sequence>MPDFNDKIGYISPSGNPRYISDDIPLISCAAEWDRPALVMALLDHGAYVDRRDRRGRTALFFAVEGGSLAAARTLLESGSDVSAVDNKGLTPVAVARDAEAVKLLLEFGVSIDQINWDETDIPSYSYSV</sequence>